<accession>A0ABY7G1C0</accession>
<proteinExistence type="inferred from homology"/>
<evidence type="ECO:0000256" key="4">
    <source>
        <dbReference type="ARBA" id="ARBA00023034"/>
    </source>
</evidence>
<comment type="similarity">
    <text evidence="2 6">Belongs to the caveolin family.</text>
</comment>
<dbReference type="Pfam" id="PF01146">
    <property type="entry name" value="Caveolin"/>
    <property type="match status" value="1"/>
</dbReference>
<evidence type="ECO:0000313" key="7">
    <source>
        <dbReference type="EMBL" id="WAR26866.1"/>
    </source>
</evidence>
<keyword evidence="3 6" id="KW-1003">Cell membrane</keyword>
<name>A0ABY7G1C0_MYAAR</name>
<evidence type="ECO:0000256" key="3">
    <source>
        <dbReference type="ARBA" id="ARBA00022475"/>
    </source>
</evidence>
<organism evidence="7 8">
    <name type="scientific">Mya arenaria</name>
    <name type="common">Soft-shell clam</name>
    <dbReference type="NCBI Taxonomy" id="6604"/>
    <lineage>
        <taxon>Eukaryota</taxon>
        <taxon>Metazoa</taxon>
        <taxon>Spiralia</taxon>
        <taxon>Lophotrochozoa</taxon>
        <taxon>Mollusca</taxon>
        <taxon>Bivalvia</taxon>
        <taxon>Autobranchia</taxon>
        <taxon>Heteroconchia</taxon>
        <taxon>Euheterodonta</taxon>
        <taxon>Imparidentia</taxon>
        <taxon>Neoheterodontei</taxon>
        <taxon>Myida</taxon>
        <taxon>Myoidea</taxon>
        <taxon>Myidae</taxon>
        <taxon>Mya</taxon>
    </lineage>
</organism>
<evidence type="ECO:0000256" key="6">
    <source>
        <dbReference type="RuleBase" id="RU000680"/>
    </source>
</evidence>
<evidence type="ECO:0000256" key="2">
    <source>
        <dbReference type="ARBA" id="ARBA00010988"/>
    </source>
</evidence>
<sequence>MAFDTRGTDPRRIRIAGQDNRIHTGSRASYNSRSRYQGCEAPDVAERNLGEATSPLSGKAYSTEERGNLLPVTNGQHISDRLVTHGYKTCQFEDVFAEPEGTHSIDCVWKLSYTCFTCWKGLCYKIYTILCGMCIAAGWGCQFAELSFYHIWFFTPCLKMCDINCGFLKLCYTKCIDCCIEPCCVACGMLFHQFKK</sequence>
<gene>
    <name evidence="7" type="ORF">MAR_012570</name>
</gene>
<keyword evidence="4 6" id="KW-0333">Golgi apparatus</keyword>
<reference evidence="7" key="1">
    <citation type="submission" date="2022-11" db="EMBL/GenBank/DDBJ databases">
        <title>Centuries of genome instability and evolution in soft-shell clam transmissible cancer (bioRxiv).</title>
        <authorList>
            <person name="Hart S.F.M."/>
            <person name="Yonemitsu M.A."/>
            <person name="Giersch R.M."/>
            <person name="Beal B.F."/>
            <person name="Arriagada G."/>
            <person name="Davis B.W."/>
            <person name="Ostrander E.A."/>
            <person name="Goff S.P."/>
            <person name="Metzger M.J."/>
        </authorList>
    </citation>
    <scope>NUCLEOTIDE SEQUENCE</scope>
    <source>
        <strain evidence="7">MELC-2E11</strain>
        <tissue evidence="7">Siphon/mantle</tissue>
    </source>
</reference>
<protein>
    <recommendedName>
        <fullName evidence="6">Caveolin</fullName>
    </recommendedName>
</protein>
<keyword evidence="5 6" id="KW-0472">Membrane</keyword>
<dbReference type="EMBL" id="CP111025">
    <property type="protein sequence ID" value="WAR26866.1"/>
    <property type="molecule type" value="Genomic_DNA"/>
</dbReference>
<comment type="function">
    <text evidence="6">May act as a scaffolding protein within caveolar membranes. Interacts directly with G-protein alpha subunits and can functionally regulate their activity.</text>
</comment>
<keyword evidence="8" id="KW-1185">Reference proteome</keyword>
<comment type="subcellular location">
    <subcellularLocation>
        <location evidence="1 6">Cell membrane</location>
        <topology evidence="1 6">Peripheral membrane protein</topology>
    </subcellularLocation>
    <subcellularLocation>
        <location evidence="6">Golgi apparatus membrane</location>
        <topology evidence="6">Peripheral membrane protein</topology>
    </subcellularLocation>
    <subcellularLocation>
        <location evidence="6">Membrane</location>
        <location evidence="6">Caveola</location>
        <topology evidence="6">Peripheral membrane protein</topology>
    </subcellularLocation>
</comment>
<evidence type="ECO:0000256" key="5">
    <source>
        <dbReference type="ARBA" id="ARBA00023136"/>
    </source>
</evidence>
<dbReference type="InterPro" id="IPR001612">
    <property type="entry name" value="Caveolin"/>
</dbReference>
<evidence type="ECO:0000256" key="1">
    <source>
        <dbReference type="ARBA" id="ARBA00004202"/>
    </source>
</evidence>
<dbReference type="PANTHER" id="PTHR10844">
    <property type="entry name" value="CAVEOLIN"/>
    <property type="match status" value="1"/>
</dbReference>
<evidence type="ECO:0000313" key="8">
    <source>
        <dbReference type="Proteomes" id="UP001164746"/>
    </source>
</evidence>
<dbReference type="Proteomes" id="UP001164746">
    <property type="component" value="Chromosome 14"/>
</dbReference>
<dbReference type="PANTHER" id="PTHR10844:SF19">
    <property type="entry name" value="CAVEOLIN-2"/>
    <property type="match status" value="1"/>
</dbReference>